<evidence type="ECO:0000256" key="1">
    <source>
        <dbReference type="ARBA" id="ARBA00022679"/>
    </source>
</evidence>
<dbReference type="PANTHER" id="PTHR34069:SF2">
    <property type="entry name" value="BETA-KETOACYL-[ACYL-CARRIER-PROTEIN] SYNTHASE III"/>
    <property type="match status" value="1"/>
</dbReference>
<protein>
    <submittedName>
        <fullName evidence="3">Hydroxymethylglutaryl-CoA synthase</fullName>
    </submittedName>
</protein>
<organism evidence="3 4">
    <name type="scientific">Candidatus Roizmanbacteria bacterium CG_4_10_14_0_8_um_filter_33_9</name>
    <dbReference type="NCBI Taxonomy" id="1974826"/>
    <lineage>
        <taxon>Bacteria</taxon>
        <taxon>Candidatus Roizmaniibacteriota</taxon>
    </lineage>
</organism>
<dbReference type="GO" id="GO:0004421">
    <property type="term" value="F:hydroxymethylglutaryl-CoA synthase activity"/>
    <property type="evidence" value="ECO:0007669"/>
    <property type="project" value="InterPro"/>
</dbReference>
<dbReference type="PANTHER" id="PTHR34069">
    <property type="entry name" value="3-OXOACYL-[ACYL-CARRIER-PROTEIN] SYNTHASE 3"/>
    <property type="match status" value="1"/>
</dbReference>
<sequence length="340" mass="37295">MFGILSYGYYIPRFRIKTEDIASVWGKNSTDIIHSLAVKEKSVAGIDEDSLTMAYESSSMALKSSKVKKKNIKTVFFGSESPPYAVNPASTTLAHFLGIEEQYLASDMQFACKAATGGIIIASGLIASGFTKNALVVASDKATGRPHDALEYTAASGSVALLLGKTNLAVRIIDMTSYSSDTPDFWRREGIRYPSHSGRFTGKPSYFHHIFQASTLILKKNKMKPTDFAYAVFHMPNGTFPLKVGSMLGFTERQISPSLVVNTLGNSYTASGLMGLVSVLEIAKTNDYIYFASYGSGAGSDAFILQVTSKLQKIKHEFKSAMENKEYINYAHYLRCMEII</sequence>
<dbReference type="NCBIfam" id="NF003274">
    <property type="entry name" value="PRK04262.1"/>
    <property type="match status" value="1"/>
</dbReference>
<dbReference type="AlphaFoldDB" id="A0A2M7QKD0"/>
<dbReference type="InterPro" id="IPR004656">
    <property type="entry name" value="HMG_CoA_Synthase"/>
</dbReference>
<dbReference type="NCBIfam" id="TIGR00748">
    <property type="entry name" value="HMG_CoA_syn_Arc"/>
    <property type="match status" value="1"/>
</dbReference>
<dbReference type="Gene3D" id="3.40.47.10">
    <property type="match status" value="1"/>
</dbReference>
<proteinExistence type="predicted"/>
<dbReference type="Proteomes" id="UP000229401">
    <property type="component" value="Unassembled WGS sequence"/>
</dbReference>
<feature type="domain" description="Beta-ketoacyl-[acyl-carrier-protein] synthase III N-terminal" evidence="2">
    <location>
        <begin position="107"/>
        <end position="175"/>
    </location>
</feature>
<dbReference type="SUPFAM" id="SSF53901">
    <property type="entry name" value="Thiolase-like"/>
    <property type="match status" value="2"/>
</dbReference>
<reference evidence="4" key="1">
    <citation type="submission" date="2017-09" db="EMBL/GenBank/DDBJ databases">
        <title>Depth-based differentiation of microbial function through sediment-hosted aquifers and enrichment of novel symbionts in the deep terrestrial subsurface.</title>
        <authorList>
            <person name="Probst A.J."/>
            <person name="Ladd B."/>
            <person name="Jarett J.K."/>
            <person name="Geller-Mcgrath D.E."/>
            <person name="Sieber C.M.K."/>
            <person name="Emerson J.B."/>
            <person name="Anantharaman K."/>
            <person name="Thomas B.C."/>
            <person name="Malmstrom R."/>
            <person name="Stieglmeier M."/>
            <person name="Klingl A."/>
            <person name="Woyke T."/>
            <person name="Ryan C.M."/>
            <person name="Banfield J.F."/>
        </authorList>
    </citation>
    <scope>NUCLEOTIDE SEQUENCE [LARGE SCALE GENOMIC DNA]</scope>
</reference>
<gene>
    <name evidence="3" type="ORF">COY87_01155</name>
</gene>
<dbReference type="CDD" id="cd00827">
    <property type="entry name" value="init_cond_enzymes"/>
    <property type="match status" value="1"/>
</dbReference>
<dbReference type="Pfam" id="PF08545">
    <property type="entry name" value="ACP_syn_III"/>
    <property type="match status" value="1"/>
</dbReference>
<evidence type="ECO:0000313" key="3">
    <source>
        <dbReference type="EMBL" id="PIY72391.1"/>
    </source>
</evidence>
<dbReference type="GO" id="GO:0044550">
    <property type="term" value="P:secondary metabolite biosynthetic process"/>
    <property type="evidence" value="ECO:0007669"/>
    <property type="project" value="TreeGrafter"/>
</dbReference>
<dbReference type="InterPro" id="IPR013751">
    <property type="entry name" value="ACP_syn_III_N"/>
</dbReference>
<dbReference type="GO" id="GO:0006633">
    <property type="term" value="P:fatty acid biosynthetic process"/>
    <property type="evidence" value="ECO:0007669"/>
    <property type="project" value="InterPro"/>
</dbReference>
<accession>A0A2M7QKD0</accession>
<evidence type="ECO:0000313" key="4">
    <source>
        <dbReference type="Proteomes" id="UP000229401"/>
    </source>
</evidence>
<dbReference type="GO" id="GO:0004315">
    <property type="term" value="F:3-oxoacyl-[acyl-carrier-protein] synthase activity"/>
    <property type="evidence" value="ECO:0007669"/>
    <property type="project" value="InterPro"/>
</dbReference>
<name>A0A2M7QKD0_9BACT</name>
<dbReference type="InterPro" id="IPR016039">
    <property type="entry name" value="Thiolase-like"/>
</dbReference>
<dbReference type="EMBL" id="PFLI01000045">
    <property type="protein sequence ID" value="PIY72391.1"/>
    <property type="molecule type" value="Genomic_DNA"/>
</dbReference>
<keyword evidence="1" id="KW-0808">Transferase</keyword>
<evidence type="ECO:0000259" key="2">
    <source>
        <dbReference type="Pfam" id="PF08545"/>
    </source>
</evidence>
<comment type="caution">
    <text evidence="3">The sequence shown here is derived from an EMBL/GenBank/DDBJ whole genome shotgun (WGS) entry which is preliminary data.</text>
</comment>